<feature type="region of interest" description="Disordered" evidence="1">
    <location>
        <begin position="134"/>
        <end position="154"/>
    </location>
</feature>
<dbReference type="CDD" id="cd10540">
    <property type="entry name" value="SET_SpSet7-like"/>
    <property type="match status" value="1"/>
</dbReference>
<dbReference type="PIRSF" id="PIRSF022536">
    <property type="entry name" value="A612L_SET"/>
    <property type="match status" value="1"/>
</dbReference>
<organism evidence="3 4">
    <name type="scientific">Viridothelium virens</name>
    <name type="common">Speckled blister lichen</name>
    <name type="synonym">Trypethelium virens</name>
    <dbReference type="NCBI Taxonomy" id="1048519"/>
    <lineage>
        <taxon>Eukaryota</taxon>
        <taxon>Fungi</taxon>
        <taxon>Dikarya</taxon>
        <taxon>Ascomycota</taxon>
        <taxon>Pezizomycotina</taxon>
        <taxon>Dothideomycetes</taxon>
        <taxon>Dothideomycetes incertae sedis</taxon>
        <taxon>Trypetheliales</taxon>
        <taxon>Trypetheliaceae</taxon>
        <taxon>Viridothelium</taxon>
    </lineage>
</organism>
<dbReference type="Pfam" id="PF00856">
    <property type="entry name" value="SET"/>
    <property type="match status" value="1"/>
</dbReference>
<keyword evidence="4" id="KW-1185">Reference proteome</keyword>
<dbReference type="Gene3D" id="2.170.270.10">
    <property type="entry name" value="SET domain"/>
    <property type="match status" value="1"/>
</dbReference>
<name>A0A6A6GW17_VIRVR</name>
<dbReference type="EMBL" id="ML991850">
    <property type="protein sequence ID" value="KAF2229984.1"/>
    <property type="molecule type" value="Genomic_DNA"/>
</dbReference>
<dbReference type="GO" id="GO:0062122">
    <property type="term" value="F:histone H3K37 methyltransferase activity"/>
    <property type="evidence" value="ECO:0007669"/>
    <property type="project" value="InterPro"/>
</dbReference>
<sequence>MQRHAGLILKSDTPKGRGVFTTAPITAGTVIETCPVLLISEKEVQAHTKHTELNHYTYNWPVLSAYNHHGSCQAIVFGLGSMFNHSRRKQNVTWERDLSQKTITYRALRRIEIGEELCISYGDRLTFIDAEELAGRESDDESENNPINNIQLGL</sequence>
<reference evidence="3" key="1">
    <citation type="journal article" date="2020" name="Stud. Mycol.">
        <title>101 Dothideomycetes genomes: a test case for predicting lifestyles and emergence of pathogens.</title>
        <authorList>
            <person name="Haridas S."/>
            <person name="Albert R."/>
            <person name="Binder M."/>
            <person name="Bloem J."/>
            <person name="Labutti K."/>
            <person name="Salamov A."/>
            <person name="Andreopoulos B."/>
            <person name="Baker S."/>
            <person name="Barry K."/>
            <person name="Bills G."/>
            <person name="Bluhm B."/>
            <person name="Cannon C."/>
            <person name="Castanera R."/>
            <person name="Culley D."/>
            <person name="Daum C."/>
            <person name="Ezra D."/>
            <person name="Gonzalez J."/>
            <person name="Henrissat B."/>
            <person name="Kuo A."/>
            <person name="Liang C."/>
            <person name="Lipzen A."/>
            <person name="Lutzoni F."/>
            <person name="Magnuson J."/>
            <person name="Mondo S."/>
            <person name="Nolan M."/>
            <person name="Ohm R."/>
            <person name="Pangilinan J."/>
            <person name="Park H.-J."/>
            <person name="Ramirez L."/>
            <person name="Alfaro M."/>
            <person name="Sun H."/>
            <person name="Tritt A."/>
            <person name="Yoshinaga Y."/>
            <person name="Zwiers L.-H."/>
            <person name="Turgeon B."/>
            <person name="Goodwin S."/>
            <person name="Spatafora J."/>
            <person name="Crous P."/>
            <person name="Grigoriev I."/>
        </authorList>
    </citation>
    <scope>NUCLEOTIDE SEQUENCE</scope>
    <source>
        <strain evidence="3">Tuck. ex Michener</strain>
    </source>
</reference>
<evidence type="ECO:0000259" key="2">
    <source>
        <dbReference type="PROSITE" id="PS50280"/>
    </source>
</evidence>
<dbReference type="InterPro" id="IPR001214">
    <property type="entry name" value="SET_dom"/>
</dbReference>
<evidence type="ECO:0000313" key="3">
    <source>
        <dbReference type="EMBL" id="KAF2229984.1"/>
    </source>
</evidence>
<evidence type="ECO:0000256" key="1">
    <source>
        <dbReference type="SAM" id="MobiDB-lite"/>
    </source>
</evidence>
<protein>
    <submittedName>
        <fullName evidence="3">SET domain-containing protein</fullName>
    </submittedName>
</protein>
<feature type="compositionally biased region" description="Polar residues" evidence="1">
    <location>
        <begin position="144"/>
        <end position="154"/>
    </location>
</feature>
<dbReference type="AlphaFoldDB" id="A0A6A6GW17"/>
<evidence type="ECO:0000313" key="4">
    <source>
        <dbReference type="Proteomes" id="UP000800092"/>
    </source>
</evidence>
<proteinExistence type="predicted"/>
<gene>
    <name evidence="3" type="ORF">EV356DRAFT_474475</name>
</gene>
<dbReference type="PROSITE" id="PS50280">
    <property type="entry name" value="SET"/>
    <property type="match status" value="1"/>
</dbReference>
<feature type="domain" description="SET" evidence="2">
    <location>
        <begin position="5"/>
        <end position="122"/>
    </location>
</feature>
<dbReference type="SUPFAM" id="SSF82199">
    <property type="entry name" value="SET domain"/>
    <property type="match status" value="1"/>
</dbReference>
<accession>A0A6A6GW17</accession>
<dbReference type="Proteomes" id="UP000800092">
    <property type="component" value="Unassembled WGS sequence"/>
</dbReference>
<dbReference type="InterPro" id="IPR046341">
    <property type="entry name" value="SET_dom_sf"/>
</dbReference>
<dbReference type="SMART" id="SM00317">
    <property type="entry name" value="SET"/>
    <property type="match status" value="1"/>
</dbReference>
<dbReference type="InterPro" id="IPR009207">
    <property type="entry name" value="SET7_MeTrfase"/>
</dbReference>
<dbReference type="OrthoDB" id="3180714at2759"/>